<dbReference type="InterPro" id="IPR039422">
    <property type="entry name" value="MarR/SlyA-like"/>
</dbReference>
<name>A0ABP6CEU3_9ACTN</name>
<feature type="domain" description="HTH marR-type" evidence="1">
    <location>
        <begin position="13"/>
        <end position="147"/>
    </location>
</feature>
<dbReference type="SMART" id="SM00347">
    <property type="entry name" value="HTH_MARR"/>
    <property type="match status" value="1"/>
</dbReference>
<proteinExistence type="predicted"/>
<dbReference type="InterPro" id="IPR036390">
    <property type="entry name" value="WH_DNA-bd_sf"/>
</dbReference>
<dbReference type="SUPFAM" id="SSF46785">
    <property type="entry name" value="Winged helix' DNA-binding domain"/>
    <property type="match status" value="1"/>
</dbReference>
<dbReference type="PANTHER" id="PTHR33164">
    <property type="entry name" value="TRANSCRIPTIONAL REGULATOR, MARR FAMILY"/>
    <property type="match status" value="1"/>
</dbReference>
<dbReference type="Pfam" id="PF12802">
    <property type="entry name" value="MarR_2"/>
    <property type="match status" value="1"/>
</dbReference>
<evidence type="ECO:0000313" key="3">
    <source>
        <dbReference type="Proteomes" id="UP001501447"/>
    </source>
</evidence>
<evidence type="ECO:0000313" key="2">
    <source>
        <dbReference type="EMBL" id="GAA2612332.1"/>
    </source>
</evidence>
<sequence>MSNMKNSGDPLPQGIEIGALSRIVRQHFADRIEQIIHPLGLTLGQWTVLRELKRTPGASASELARAAVHTPQAVSRLVRTLQEEGLVERSPARGRVMDNHLTAKGHKVMDETFIQIEARLAPALEKFGRANTEEFRRLSHLLIEALEDPA</sequence>
<organism evidence="2 3">
    <name type="scientific">Streptomyces axinellae</name>
    <dbReference type="NCBI Taxonomy" id="552788"/>
    <lineage>
        <taxon>Bacteria</taxon>
        <taxon>Bacillati</taxon>
        <taxon>Actinomycetota</taxon>
        <taxon>Actinomycetes</taxon>
        <taxon>Kitasatosporales</taxon>
        <taxon>Streptomycetaceae</taxon>
        <taxon>Streptomyces</taxon>
    </lineage>
</organism>
<dbReference type="PANTHER" id="PTHR33164:SF43">
    <property type="entry name" value="HTH-TYPE TRANSCRIPTIONAL REPRESSOR YETL"/>
    <property type="match status" value="1"/>
</dbReference>
<dbReference type="Gene3D" id="1.10.10.10">
    <property type="entry name" value="Winged helix-like DNA-binding domain superfamily/Winged helix DNA-binding domain"/>
    <property type="match status" value="1"/>
</dbReference>
<dbReference type="PROSITE" id="PS50995">
    <property type="entry name" value="HTH_MARR_2"/>
    <property type="match status" value="1"/>
</dbReference>
<protein>
    <recommendedName>
        <fullName evidence="1">HTH marR-type domain-containing protein</fullName>
    </recommendedName>
</protein>
<reference evidence="3" key="1">
    <citation type="journal article" date="2019" name="Int. J. Syst. Evol. Microbiol.">
        <title>The Global Catalogue of Microorganisms (GCM) 10K type strain sequencing project: providing services to taxonomists for standard genome sequencing and annotation.</title>
        <authorList>
            <consortium name="The Broad Institute Genomics Platform"/>
            <consortium name="The Broad Institute Genome Sequencing Center for Infectious Disease"/>
            <person name="Wu L."/>
            <person name="Ma J."/>
        </authorList>
    </citation>
    <scope>NUCLEOTIDE SEQUENCE [LARGE SCALE GENOMIC DNA]</scope>
    <source>
        <strain evidence="3">JCM 16373</strain>
    </source>
</reference>
<dbReference type="EMBL" id="BAAARJ010000008">
    <property type="protein sequence ID" value="GAA2612332.1"/>
    <property type="molecule type" value="Genomic_DNA"/>
</dbReference>
<evidence type="ECO:0000259" key="1">
    <source>
        <dbReference type="PROSITE" id="PS50995"/>
    </source>
</evidence>
<dbReference type="InterPro" id="IPR036388">
    <property type="entry name" value="WH-like_DNA-bd_sf"/>
</dbReference>
<dbReference type="InterPro" id="IPR000835">
    <property type="entry name" value="HTH_MarR-typ"/>
</dbReference>
<keyword evidence="3" id="KW-1185">Reference proteome</keyword>
<gene>
    <name evidence="2" type="ORF">GCM10009863_27570</name>
</gene>
<accession>A0ABP6CEU3</accession>
<comment type="caution">
    <text evidence="2">The sequence shown here is derived from an EMBL/GenBank/DDBJ whole genome shotgun (WGS) entry which is preliminary data.</text>
</comment>
<dbReference type="Proteomes" id="UP001501447">
    <property type="component" value="Unassembled WGS sequence"/>
</dbReference>